<reference evidence="7" key="1">
    <citation type="submission" date="2019-03" db="EMBL/GenBank/DDBJ databases">
        <authorList>
            <person name="Hao L."/>
        </authorList>
    </citation>
    <scope>NUCLEOTIDE SEQUENCE</scope>
</reference>
<evidence type="ECO:0000256" key="5">
    <source>
        <dbReference type="ARBA" id="ARBA00022695"/>
    </source>
</evidence>
<organism evidence="7">
    <name type="scientific">anaerobic digester metagenome</name>
    <dbReference type="NCBI Taxonomy" id="1263854"/>
    <lineage>
        <taxon>unclassified sequences</taxon>
        <taxon>metagenomes</taxon>
        <taxon>ecological metagenomes</taxon>
    </lineage>
</organism>
<protein>
    <recommendedName>
        <fullName evidence="3">2-C-methyl-D-erythritol 4-phosphate cytidylyltransferase</fullName>
        <ecNumber evidence="3">2.7.7.60</ecNumber>
    </recommendedName>
</protein>
<dbReference type="InterPro" id="IPR050088">
    <property type="entry name" value="IspD/TarI_cytidylyltransf_bact"/>
</dbReference>
<dbReference type="Pfam" id="PF01128">
    <property type="entry name" value="IspD"/>
    <property type="match status" value="1"/>
</dbReference>
<keyword evidence="5 7" id="KW-0548">Nucleotidyltransferase</keyword>
<dbReference type="Gene3D" id="3.90.550.10">
    <property type="entry name" value="Spore Coat Polysaccharide Biosynthesis Protein SpsA, Chain A"/>
    <property type="match status" value="1"/>
</dbReference>
<evidence type="ECO:0000256" key="6">
    <source>
        <dbReference type="ARBA" id="ARBA00023229"/>
    </source>
</evidence>
<dbReference type="PANTHER" id="PTHR32125:SF4">
    <property type="entry name" value="2-C-METHYL-D-ERYTHRITOL 4-PHOSPHATE CYTIDYLYLTRANSFERASE, CHLOROPLASTIC"/>
    <property type="match status" value="1"/>
</dbReference>
<dbReference type="InterPro" id="IPR001228">
    <property type="entry name" value="IspD"/>
</dbReference>
<dbReference type="SUPFAM" id="SSF53448">
    <property type="entry name" value="Nucleotide-diphospho-sugar transferases"/>
    <property type="match status" value="1"/>
</dbReference>
<dbReference type="GO" id="GO:0050518">
    <property type="term" value="F:2-C-methyl-D-erythritol 4-phosphate cytidylyltransferase activity"/>
    <property type="evidence" value="ECO:0007669"/>
    <property type="project" value="UniProtKB-EC"/>
</dbReference>
<name>A0A485M489_9ZZZZ</name>
<dbReference type="InterPro" id="IPR034683">
    <property type="entry name" value="IspD/TarI"/>
</dbReference>
<comment type="similarity">
    <text evidence="2">Belongs to the IspD/TarI cytidylyltransferase family. IspD subfamily.</text>
</comment>
<dbReference type="NCBIfam" id="TIGR00453">
    <property type="entry name" value="ispD"/>
    <property type="match status" value="1"/>
</dbReference>
<evidence type="ECO:0000256" key="4">
    <source>
        <dbReference type="ARBA" id="ARBA00022679"/>
    </source>
</evidence>
<evidence type="ECO:0000256" key="3">
    <source>
        <dbReference type="ARBA" id="ARBA00012526"/>
    </source>
</evidence>
<dbReference type="FunFam" id="3.90.550.10:FF:000003">
    <property type="entry name" value="2-C-methyl-D-erythritol 4-phosphate cytidylyltransferase"/>
    <property type="match status" value="1"/>
</dbReference>
<keyword evidence="6" id="KW-0414">Isoprene biosynthesis</keyword>
<proteinExistence type="inferred from homology"/>
<dbReference type="AlphaFoldDB" id="A0A485M489"/>
<dbReference type="UniPathway" id="UPA00056">
    <property type="reaction ID" value="UER00093"/>
</dbReference>
<keyword evidence="4 7" id="KW-0808">Transferase</keyword>
<dbReference type="CDD" id="cd02516">
    <property type="entry name" value="CDP-ME_synthetase"/>
    <property type="match status" value="1"/>
</dbReference>
<evidence type="ECO:0000313" key="7">
    <source>
        <dbReference type="EMBL" id="VFU17969.1"/>
    </source>
</evidence>
<accession>A0A485M489</accession>
<evidence type="ECO:0000256" key="2">
    <source>
        <dbReference type="ARBA" id="ARBA00009789"/>
    </source>
</evidence>
<dbReference type="InterPro" id="IPR029044">
    <property type="entry name" value="Nucleotide-diphossugar_trans"/>
</dbReference>
<dbReference type="PANTHER" id="PTHR32125">
    <property type="entry name" value="2-C-METHYL-D-ERYTHRITOL 4-PHOSPHATE CYTIDYLYLTRANSFERASE, CHLOROPLASTIC"/>
    <property type="match status" value="1"/>
</dbReference>
<evidence type="ECO:0000256" key="1">
    <source>
        <dbReference type="ARBA" id="ARBA00004787"/>
    </source>
</evidence>
<dbReference type="GO" id="GO:0019288">
    <property type="term" value="P:isopentenyl diphosphate biosynthetic process, methylerythritol 4-phosphate pathway"/>
    <property type="evidence" value="ECO:0007669"/>
    <property type="project" value="UniProtKB-UniPathway"/>
</dbReference>
<comment type="pathway">
    <text evidence="1">Isoprenoid biosynthesis; isopentenyl diphosphate biosynthesis via DXP pathway; isopentenyl diphosphate from 1-deoxy-D-xylulose 5-phosphate: step 2/6.</text>
</comment>
<dbReference type="EC" id="2.7.7.60" evidence="3"/>
<dbReference type="HAMAP" id="MF_00108">
    <property type="entry name" value="IspD"/>
    <property type="match status" value="1"/>
</dbReference>
<dbReference type="EMBL" id="CAADRM010000142">
    <property type="protein sequence ID" value="VFU17969.1"/>
    <property type="molecule type" value="Genomic_DNA"/>
</dbReference>
<gene>
    <name evidence="7" type="primary">ispD</name>
    <name evidence="7" type="ORF">SCFA_750038</name>
</gene>
<dbReference type="PROSITE" id="PS01295">
    <property type="entry name" value="ISPD"/>
    <property type="match status" value="1"/>
</dbReference>
<sequence>MAASAVIVAGGSGTRFGRKKQFLDLCGVPLIRRTVDVFASHEAVDTIIVAVPPEDIDLTRQILEGAASPVRVVQGGRTRQESVYNGLLNIAGAGTVLVHDAVRPLVTGELISRVLEGLGEGDACIPVLAVSNTLKEVREGVVVRTVPRSDLYEVQTPQAFPVLKILKAHTLARQRGILDATDDSAVIEQAGGVVRVVEGDPFNIKITVAKDLEIAEAMLTCRTGSV</sequence>
<dbReference type="InterPro" id="IPR018294">
    <property type="entry name" value="ISPD_synthase_CS"/>
</dbReference>